<keyword evidence="1" id="KW-0677">Repeat</keyword>
<organism evidence="4 5">
    <name type="scientific">Bacteroides uniformis</name>
    <dbReference type="NCBI Taxonomy" id="820"/>
    <lineage>
        <taxon>Bacteria</taxon>
        <taxon>Pseudomonadati</taxon>
        <taxon>Bacteroidota</taxon>
        <taxon>Bacteroidia</taxon>
        <taxon>Bacteroidales</taxon>
        <taxon>Bacteroidaceae</taxon>
        <taxon>Bacteroides</taxon>
    </lineage>
</organism>
<name>A0A6I0K0V1_BACUN</name>
<dbReference type="Proteomes" id="UP000433928">
    <property type="component" value="Unassembled WGS sequence"/>
</dbReference>
<dbReference type="GO" id="GO:0050660">
    <property type="term" value="F:flavin adenine dinucleotide binding"/>
    <property type="evidence" value="ECO:0007669"/>
    <property type="project" value="InterPro"/>
</dbReference>
<sequence length="96" mass="11086">EENETEEEEIVTRQDGSMLVEASMNIDDFMEEMGILSYDDLKVEDFTTLSGLAMFLIGRVPKAGDLFNYKNLQFEVVDMDRGRVDKLLVIKKEEEE</sequence>
<proteinExistence type="predicted"/>
<gene>
    <name evidence="4" type="ORF">GAQ59_24475</name>
</gene>
<protein>
    <submittedName>
        <fullName evidence="4">Hemolysin</fullName>
    </submittedName>
</protein>
<dbReference type="RefSeq" id="WP_317163187.1">
    <property type="nucleotide sequence ID" value="NZ_WCUG01000283.1"/>
</dbReference>
<dbReference type="PANTHER" id="PTHR22777:SF17">
    <property type="entry name" value="UPF0053 PROTEIN SLL0260"/>
    <property type="match status" value="1"/>
</dbReference>
<evidence type="ECO:0000259" key="3">
    <source>
        <dbReference type="SMART" id="SM01091"/>
    </source>
</evidence>
<dbReference type="InterPro" id="IPR036318">
    <property type="entry name" value="FAD-bd_PCMH-like_sf"/>
</dbReference>
<dbReference type="EMBL" id="WCUG01000283">
    <property type="protein sequence ID" value="KAB4156849.1"/>
    <property type="molecule type" value="Genomic_DNA"/>
</dbReference>
<evidence type="ECO:0000256" key="2">
    <source>
        <dbReference type="ARBA" id="ARBA00023122"/>
    </source>
</evidence>
<evidence type="ECO:0000313" key="5">
    <source>
        <dbReference type="Proteomes" id="UP000433928"/>
    </source>
</evidence>
<comment type="caution">
    <text evidence="4">The sequence shown here is derived from an EMBL/GenBank/DDBJ whole genome shotgun (WGS) entry which is preliminary data.</text>
</comment>
<dbReference type="FunFam" id="3.30.465.10:FF:000023">
    <property type="entry name" value="Magnesium and cobalt transporter"/>
    <property type="match status" value="1"/>
</dbReference>
<feature type="non-terminal residue" evidence="4">
    <location>
        <position position="1"/>
    </location>
</feature>
<dbReference type="GO" id="GO:0005886">
    <property type="term" value="C:plasma membrane"/>
    <property type="evidence" value="ECO:0007669"/>
    <property type="project" value="TreeGrafter"/>
</dbReference>
<dbReference type="SMART" id="SM01091">
    <property type="entry name" value="CorC_HlyC"/>
    <property type="match status" value="1"/>
</dbReference>
<keyword evidence="2" id="KW-0129">CBS domain</keyword>
<dbReference type="SUPFAM" id="SSF56176">
    <property type="entry name" value="FAD-binding/transporter-associated domain-like"/>
    <property type="match status" value="1"/>
</dbReference>
<dbReference type="AlphaFoldDB" id="A0A6I0K0V1"/>
<evidence type="ECO:0000313" key="4">
    <source>
        <dbReference type="EMBL" id="KAB4156849.1"/>
    </source>
</evidence>
<reference evidence="4 5" key="1">
    <citation type="journal article" date="2019" name="Nat. Med.">
        <title>A library of human gut bacterial isolates paired with longitudinal multiomics data enables mechanistic microbiome research.</title>
        <authorList>
            <person name="Poyet M."/>
            <person name="Groussin M."/>
            <person name="Gibbons S.M."/>
            <person name="Avila-Pacheco J."/>
            <person name="Jiang X."/>
            <person name="Kearney S.M."/>
            <person name="Perrotta A.R."/>
            <person name="Berdy B."/>
            <person name="Zhao S."/>
            <person name="Lieberman T.D."/>
            <person name="Swanson P.K."/>
            <person name="Smith M."/>
            <person name="Roesemann S."/>
            <person name="Alexander J.E."/>
            <person name="Rich S.A."/>
            <person name="Livny J."/>
            <person name="Vlamakis H."/>
            <person name="Clish C."/>
            <person name="Bullock K."/>
            <person name="Deik A."/>
            <person name="Scott J."/>
            <person name="Pierce K.A."/>
            <person name="Xavier R.J."/>
            <person name="Alm E.J."/>
        </authorList>
    </citation>
    <scope>NUCLEOTIDE SEQUENCE [LARGE SCALE GENOMIC DNA]</scope>
    <source>
        <strain evidence="4 5">BIOML-A27</strain>
    </source>
</reference>
<dbReference type="Pfam" id="PF03471">
    <property type="entry name" value="CorC_HlyC"/>
    <property type="match status" value="1"/>
</dbReference>
<dbReference type="InterPro" id="IPR005170">
    <property type="entry name" value="Transptr-assoc_dom"/>
</dbReference>
<dbReference type="InterPro" id="IPR016169">
    <property type="entry name" value="FAD-bd_PCMH_sub2"/>
</dbReference>
<accession>A0A6I0K0V1</accession>
<dbReference type="Gene3D" id="3.30.465.10">
    <property type="match status" value="1"/>
</dbReference>
<evidence type="ECO:0000256" key="1">
    <source>
        <dbReference type="ARBA" id="ARBA00022737"/>
    </source>
</evidence>
<dbReference type="PANTHER" id="PTHR22777">
    <property type="entry name" value="HEMOLYSIN-RELATED"/>
    <property type="match status" value="1"/>
</dbReference>
<feature type="domain" description="Transporter-associated" evidence="3">
    <location>
        <begin position="11"/>
        <end position="93"/>
    </location>
</feature>